<dbReference type="Pfam" id="PF03400">
    <property type="entry name" value="DDE_Tnp_IS1"/>
    <property type="match status" value="1"/>
</dbReference>
<protein>
    <submittedName>
        <fullName evidence="5">IS1 family transposase</fullName>
    </submittedName>
</protein>
<dbReference type="SUPFAM" id="SSF46689">
    <property type="entry name" value="Homeodomain-like"/>
    <property type="match status" value="1"/>
</dbReference>
<dbReference type="InterPro" id="IPR005063">
    <property type="entry name" value="Transposase_27"/>
</dbReference>
<dbReference type="InterPro" id="IPR009057">
    <property type="entry name" value="Homeodomain-like_sf"/>
</dbReference>
<evidence type="ECO:0000256" key="2">
    <source>
        <dbReference type="ARBA" id="ARBA00008841"/>
    </source>
</evidence>
<evidence type="ECO:0000256" key="1">
    <source>
        <dbReference type="ARBA" id="ARBA00004091"/>
    </source>
</evidence>
<dbReference type="GO" id="GO:0006313">
    <property type="term" value="P:DNA transposition"/>
    <property type="evidence" value="ECO:0007669"/>
    <property type="project" value="InterPro"/>
</dbReference>
<evidence type="ECO:0000256" key="4">
    <source>
        <dbReference type="ARBA" id="ARBA00023172"/>
    </source>
</evidence>
<comment type="function">
    <text evidence="1">Absolutely required for transposition of IS1.</text>
</comment>
<evidence type="ECO:0000313" key="5">
    <source>
        <dbReference type="EMBL" id="WNZ22155.1"/>
    </source>
</evidence>
<keyword evidence="3" id="KW-0815">Transposition</keyword>
<dbReference type="EMBL" id="CP053586">
    <property type="protein sequence ID" value="WNZ22155.1"/>
    <property type="molecule type" value="Genomic_DNA"/>
</dbReference>
<organism evidence="5">
    <name type="scientific">Leptolyngbya sp. NK1-12</name>
    <dbReference type="NCBI Taxonomy" id="2547451"/>
    <lineage>
        <taxon>Bacteria</taxon>
        <taxon>Bacillati</taxon>
        <taxon>Cyanobacteriota</taxon>
        <taxon>Cyanophyceae</taxon>
        <taxon>Leptolyngbyales</taxon>
        <taxon>Leptolyngbyaceae</taxon>
        <taxon>Leptolyngbya group</taxon>
        <taxon>Leptolyngbya</taxon>
    </lineage>
</organism>
<dbReference type="PANTHER" id="PTHR33293:SF1">
    <property type="entry name" value="INSERTION ELEMENT IS1 1 PROTEIN INSB-RELATED"/>
    <property type="match status" value="1"/>
</dbReference>
<dbReference type="AlphaFoldDB" id="A0AA97AEK7"/>
<sequence length="230" mass="26524">MQCPECGSTSISKNGKQRGKQNYLCKNCRRQFIETYDPPSGYDDEFKRECLKLYVNGMGFRAIERVKGVHHTTVITWVKQIGELLPDAYAPDVPPTVGELDELETFVGSQKNKICLWTAVDHFRKGILGWILDDHSAETFRPLWAIVATWQCYFYVTDGWSVYPGFIPDGDQIVSKTYMTRVEGENTCLRHYLARLHRKTLYYSKSVEMLAHSIRSLLHYLKFGDVPVPE</sequence>
<accession>A0AA97AEK7</accession>
<proteinExistence type="inferred from homology"/>
<reference evidence="5" key="1">
    <citation type="submission" date="2020-05" db="EMBL/GenBank/DDBJ databases">
        <authorList>
            <person name="Zhu T."/>
            <person name="Keshari N."/>
            <person name="Lu X."/>
        </authorList>
    </citation>
    <scope>NUCLEOTIDE SEQUENCE</scope>
    <source>
        <strain evidence="5">NK1-12</strain>
    </source>
</reference>
<name>A0AA97AEK7_9CYAN</name>
<dbReference type="GO" id="GO:0004803">
    <property type="term" value="F:transposase activity"/>
    <property type="evidence" value="ECO:0007669"/>
    <property type="project" value="InterPro"/>
</dbReference>
<dbReference type="GO" id="GO:0003677">
    <property type="term" value="F:DNA binding"/>
    <property type="evidence" value="ECO:0007669"/>
    <property type="project" value="InterPro"/>
</dbReference>
<dbReference type="PANTHER" id="PTHR33293">
    <property type="entry name" value="INSERTION ELEMENT IS1 1 PROTEIN INSB-RELATED"/>
    <property type="match status" value="1"/>
</dbReference>
<keyword evidence="4" id="KW-0233">DNA recombination</keyword>
<evidence type="ECO:0000256" key="3">
    <source>
        <dbReference type="ARBA" id="ARBA00022578"/>
    </source>
</evidence>
<dbReference type="NCBIfam" id="NF033558">
    <property type="entry name" value="transpos_IS1"/>
    <property type="match status" value="1"/>
</dbReference>
<comment type="similarity">
    <text evidence="2">Belongs to the transposase 27 family.</text>
</comment>
<gene>
    <name evidence="5" type="ORF">HJG54_04265</name>
</gene>
<dbReference type="InterPro" id="IPR051354">
    <property type="entry name" value="Transposase_27_IS1"/>
</dbReference>